<name>A0ABS8BYU9_9ALTE</name>
<dbReference type="SUPFAM" id="SSF56935">
    <property type="entry name" value="Porins"/>
    <property type="match status" value="1"/>
</dbReference>
<comment type="caution">
    <text evidence="1">The sequence shown here is derived from an EMBL/GenBank/DDBJ whole genome shotgun (WGS) entry which is preliminary data.</text>
</comment>
<reference evidence="1 2" key="1">
    <citation type="submission" date="2021-10" db="EMBL/GenBank/DDBJ databases">
        <title>Alishewanella koreense sp. nov. isolated from seawater of southwestern coast in South Korea and the proposal for the reclassification of Rheinheimera perlucida and Rheinheimera tuosuensis as Arsukibacterium perlucida and Arsukibacterium tuosuensis.</title>
        <authorList>
            <person name="Kim K.H."/>
            <person name="Ruan W."/>
            <person name="Kim K.R."/>
            <person name="Baek J.H."/>
            <person name="Jeon C.O."/>
        </authorList>
    </citation>
    <scope>NUCLEOTIDE SEQUENCE [LARGE SCALE GENOMIC DNA]</scope>
    <source>
        <strain evidence="1 2">16-MA</strain>
    </source>
</reference>
<keyword evidence="2" id="KW-1185">Reference proteome</keyword>
<sequence>MKNNNRFYWFMPLCFAGAVAQAEPLEIHGFVAQGIAQAAKSNAINNEGDVSLALTELGLNAKLDLYPRLKLSGQVVYLNGGNRYPEGARLDYLFLDFSAIDNFDHQLNVFLGRYKNQHWLFSSTRDVPFTRPSIILPQSVYYDAFRDIAVASDGLALKGYKQLGHGELEYNWSIGSTKITTEQARTLLSPDIQGSSEQKYVHQASMFWQGIGSQASYGISLLDSQFSYKQANFDFFADGDVIVQRVILNWRYQAEKWDLSSELFQERMTIDGFYAPGFERAQIGIGGYLLGRYRFDPKLTALISVDMLALNKDDKRGSQLGQLGIPSYFGYQHSLMLGASYELGSRFRLQAEHHWVDGTGRLSPSLVPDLERNQHRYWQVWALQLMYWF</sequence>
<organism evidence="1 2">
    <name type="scientific">Alishewanella maricola</name>
    <dbReference type="NCBI Taxonomy" id="2795740"/>
    <lineage>
        <taxon>Bacteria</taxon>
        <taxon>Pseudomonadati</taxon>
        <taxon>Pseudomonadota</taxon>
        <taxon>Gammaproteobacteria</taxon>
        <taxon>Alteromonadales</taxon>
        <taxon>Alteromonadaceae</taxon>
        <taxon>Alishewanella</taxon>
    </lineage>
</organism>
<evidence type="ECO:0000313" key="1">
    <source>
        <dbReference type="EMBL" id="MCB5225241.1"/>
    </source>
</evidence>
<evidence type="ECO:0000313" key="2">
    <source>
        <dbReference type="Proteomes" id="UP000633814"/>
    </source>
</evidence>
<dbReference type="Proteomes" id="UP000633814">
    <property type="component" value="Unassembled WGS sequence"/>
</dbReference>
<dbReference type="RefSeq" id="WP_226749342.1">
    <property type="nucleotide sequence ID" value="NZ_JAEINI020000001.1"/>
</dbReference>
<protein>
    <submittedName>
        <fullName evidence="1">Uncharacterized protein</fullName>
    </submittedName>
</protein>
<proteinExistence type="predicted"/>
<dbReference type="EMBL" id="JAEINI020000001">
    <property type="protein sequence ID" value="MCB5225241.1"/>
    <property type="molecule type" value="Genomic_DNA"/>
</dbReference>
<accession>A0ABS8BYU9</accession>
<gene>
    <name evidence="1" type="ORF">JAO78_000225</name>
</gene>